<dbReference type="RefSeq" id="WP_307044420.1">
    <property type="nucleotide sequence ID" value="NZ_JAUSYY010000001.1"/>
</dbReference>
<evidence type="ECO:0000256" key="1">
    <source>
        <dbReference type="SAM" id="SignalP"/>
    </source>
</evidence>
<proteinExistence type="predicted"/>
<keyword evidence="1" id="KW-0732">Signal</keyword>
<sequence>MFTSVHRSALCLALLPALALTACASSGADDDVADRRELELVVRDGHLRELGASCSGARPYLEFHKGAELALIDEHGHEVFTTELEDGEAVKVDDIDYGKAPRIPTFCRFPLGAAELDDGVTYHVSIDGHVVAEHRADAAATMVFVPALASVDPTTEGSE</sequence>
<reference evidence="2 3" key="1">
    <citation type="submission" date="2023-07" db="EMBL/GenBank/DDBJ databases">
        <title>Comparative genomics of wheat-associated soil bacteria to identify genetic determinants of phenazine resistance.</title>
        <authorList>
            <person name="Mouncey N."/>
        </authorList>
    </citation>
    <scope>NUCLEOTIDE SEQUENCE [LARGE SCALE GENOMIC DNA]</scope>
    <source>
        <strain evidence="2 3">V3I3</strain>
    </source>
</reference>
<evidence type="ECO:0000313" key="2">
    <source>
        <dbReference type="EMBL" id="MDQ0895933.1"/>
    </source>
</evidence>
<dbReference type="EMBL" id="JAUSYY010000001">
    <property type="protein sequence ID" value="MDQ0895933.1"/>
    <property type="molecule type" value="Genomic_DNA"/>
</dbReference>
<dbReference type="Proteomes" id="UP001239083">
    <property type="component" value="Unassembled WGS sequence"/>
</dbReference>
<gene>
    <name evidence="2" type="ORF">QFZ26_003488</name>
</gene>
<protein>
    <recommendedName>
        <fullName evidence="4">Lipoprotein</fullName>
    </recommendedName>
</protein>
<evidence type="ECO:0000313" key="3">
    <source>
        <dbReference type="Proteomes" id="UP001239083"/>
    </source>
</evidence>
<accession>A0ABU0RD01</accession>
<feature type="signal peptide" evidence="1">
    <location>
        <begin position="1"/>
        <end position="24"/>
    </location>
</feature>
<dbReference type="PROSITE" id="PS51257">
    <property type="entry name" value="PROKAR_LIPOPROTEIN"/>
    <property type="match status" value="1"/>
</dbReference>
<evidence type="ECO:0008006" key="4">
    <source>
        <dbReference type="Google" id="ProtNLM"/>
    </source>
</evidence>
<organism evidence="2 3">
    <name type="scientific">Agromyces ramosus</name>
    <dbReference type="NCBI Taxonomy" id="33879"/>
    <lineage>
        <taxon>Bacteria</taxon>
        <taxon>Bacillati</taxon>
        <taxon>Actinomycetota</taxon>
        <taxon>Actinomycetes</taxon>
        <taxon>Micrococcales</taxon>
        <taxon>Microbacteriaceae</taxon>
        <taxon>Agromyces</taxon>
    </lineage>
</organism>
<comment type="caution">
    <text evidence="2">The sequence shown here is derived from an EMBL/GenBank/DDBJ whole genome shotgun (WGS) entry which is preliminary data.</text>
</comment>
<name>A0ABU0RD01_9MICO</name>
<keyword evidence="3" id="KW-1185">Reference proteome</keyword>
<feature type="chain" id="PRO_5046352820" description="Lipoprotein" evidence="1">
    <location>
        <begin position="25"/>
        <end position="159"/>
    </location>
</feature>